<dbReference type="Pfam" id="PF04290">
    <property type="entry name" value="DctQ"/>
    <property type="match status" value="1"/>
</dbReference>
<organism evidence="11 12">
    <name type="scientific">Marinobacter pelagius</name>
    <dbReference type="NCBI Taxonomy" id="379482"/>
    <lineage>
        <taxon>Bacteria</taxon>
        <taxon>Pseudomonadati</taxon>
        <taxon>Pseudomonadota</taxon>
        <taxon>Gammaproteobacteria</taxon>
        <taxon>Pseudomonadales</taxon>
        <taxon>Marinobacteraceae</taxon>
        <taxon>Marinobacter</taxon>
    </lineage>
</organism>
<evidence type="ECO:0000256" key="1">
    <source>
        <dbReference type="ARBA" id="ARBA00004429"/>
    </source>
</evidence>
<dbReference type="PANTHER" id="PTHR35011:SF10">
    <property type="entry name" value="TRAP TRANSPORTER SMALL PERMEASE PROTEIN"/>
    <property type="match status" value="1"/>
</dbReference>
<dbReference type="InterPro" id="IPR007387">
    <property type="entry name" value="TRAP_DctQ"/>
</dbReference>
<dbReference type="Proteomes" id="UP000199339">
    <property type="component" value="Unassembled WGS sequence"/>
</dbReference>
<evidence type="ECO:0000313" key="11">
    <source>
        <dbReference type="EMBL" id="SFM72713.1"/>
    </source>
</evidence>
<keyword evidence="5 9" id="KW-0812">Transmembrane</keyword>
<keyword evidence="4 9" id="KW-0997">Cell inner membrane</keyword>
<dbReference type="OrthoDB" id="26202at2"/>
<sequence length="179" mass="19406">MRRFLDTLYRLGGYISALQLFIIMVMVVLQVSGRILDKALLTLGMKSLGLQVPGLAELAGFLLLGATFTGLAYTLTVGGHIRVDLLHRALPGKVQRALDILVTVIASAITGYGIWFSVLLAYDSYDFGDLSIGMVPVPLWIPQAVMVVGLVWLLIALIDALVGLITGRITRIKDEAPQE</sequence>
<evidence type="ECO:0000256" key="9">
    <source>
        <dbReference type="RuleBase" id="RU369079"/>
    </source>
</evidence>
<evidence type="ECO:0000256" key="6">
    <source>
        <dbReference type="ARBA" id="ARBA00022989"/>
    </source>
</evidence>
<feature type="transmembrane region" description="Helical" evidence="9">
    <location>
        <begin position="52"/>
        <end position="76"/>
    </location>
</feature>
<keyword evidence="3" id="KW-1003">Cell membrane</keyword>
<name>A0A1I4T7Z1_9GAMM</name>
<dbReference type="GO" id="GO:0015740">
    <property type="term" value="P:C4-dicarboxylate transport"/>
    <property type="evidence" value="ECO:0007669"/>
    <property type="project" value="TreeGrafter"/>
</dbReference>
<evidence type="ECO:0000259" key="10">
    <source>
        <dbReference type="Pfam" id="PF04290"/>
    </source>
</evidence>
<comment type="function">
    <text evidence="9">Part of the tripartite ATP-independent periplasmic (TRAP) transport system.</text>
</comment>
<dbReference type="PANTHER" id="PTHR35011">
    <property type="entry name" value="2,3-DIKETO-L-GULONATE TRAP TRANSPORTER SMALL PERMEASE PROTEIN YIAM"/>
    <property type="match status" value="1"/>
</dbReference>
<reference evidence="12" key="1">
    <citation type="submission" date="2016-10" db="EMBL/GenBank/DDBJ databases">
        <authorList>
            <person name="Varghese N."/>
            <person name="Submissions S."/>
        </authorList>
    </citation>
    <scope>NUCLEOTIDE SEQUENCE [LARGE SCALE GENOMIC DNA]</scope>
    <source>
        <strain evidence="12">CGMCC 1.6775</strain>
    </source>
</reference>
<dbReference type="EMBL" id="FOUR01000002">
    <property type="protein sequence ID" value="SFM72713.1"/>
    <property type="molecule type" value="Genomic_DNA"/>
</dbReference>
<comment type="similarity">
    <text evidence="8 9">Belongs to the TRAP transporter small permease family.</text>
</comment>
<comment type="subunit">
    <text evidence="9">The complex comprises the extracytoplasmic solute receptor protein and the two transmembrane proteins.</text>
</comment>
<dbReference type="AlphaFoldDB" id="A0A1I4T7Z1"/>
<feature type="domain" description="Tripartite ATP-independent periplasmic transporters DctQ component" evidence="10">
    <location>
        <begin position="24"/>
        <end position="166"/>
    </location>
</feature>
<keyword evidence="7 9" id="KW-0472">Membrane</keyword>
<comment type="subcellular location">
    <subcellularLocation>
        <location evidence="1 9">Cell inner membrane</location>
        <topology evidence="1 9">Multi-pass membrane protein</topology>
    </subcellularLocation>
</comment>
<evidence type="ECO:0000256" key="3">
    <source>
        <dbReference type="ARBA" id="ARBA00022475"/>
    </source>
</evidence>
<accession>A0A1I4T7Z1</accession>
<dbReference type="GO" id="GO:0022857">
    <property type="term" value="F:transmembrane transporter activity"/>
    <property type="evidence" value="ECO:0007669"/>
    <property type="project" value="UniProtKB-UniRule"/>
</dbReference>
<proteinExistence type="inferred from homology"/>
<protein>
    <recommendedName>
        <fullName evidence="9">TRAP transporter small permease protein</fullName>
    </recommendedName>
</protein>
<evidence type="ECO:0000256" key="7">
    <source>
        <dbReference type="ARBA" id="ARBA00023136"/>
    </source>
</evidence>
<dbReference type="InterPro" id="IPR055348">
    <property type="entry name" value="DctQ"/>
</dbReference>
<feature type="transmembrane region" description="Helical" evidence="9">
    <location>
        <begin position="97"/>
        <end position="120"/>
    </location>
</feature>
<evidence type="ECO:0000256" key="8">
    <source>
        <dbReference type="ARBA" id="ARBA00038436"/>
    </source>
</evidence>
<keyword evidence="12" id="KW-1185">Reference proteome</keyword>
<dbReference type="RefSeq" id="WP_091999743.1">
    <property type="nucleotide sequence ID" value="NZ_FOUR01000002.1"/>
</dbReference>
<feature type="transmembrane region" description="Helical" evidence="9">
    <location>
        <begin position="140"/>
        <end position="165"/>
    </location>
</feature>
<evidence type="ECO:0000313" key="12">
    <source>
        <dbReference type="Proteomes" id="UP000199339"/>
    </source>
</evidence>
<dbReference type="GO" id="GO:0005886">
    <property type="term" value="C:plasma membrane"/>
    <property type="evidence" value="ECO:0007669"/>
    <property type="project" value="UniProtKB-SubCell"/>
</dbReference>
<feature type="transmembrane region" description="Helical" evidence="9">
    <location>
        <begin position="12"/>
        <end position="32"/>
    </location>
</feature>
<evidence type="ECO:0000256" key="4">
    <source>
        <dbReference type="ARBA" id="ARBA00022519"/>
    </source>
</evidence>
<keyword evidence="6 9" id="KW-1133">Transmembrane helix</keyword>
<evidence type="ECO:0000256" key="2">
    <source>
        <dbReference type="ARBA" id="ARBA00022448"/>
    </source>
</evidence>
<evidence type="ECO:0000256" key="5">
    <source>
        <dbReference type="ARBA" id="ARBA00022692"/>
    </source>
</evidence>
<keyword evidence="2 9" id="KW-0813">Transport</keyword>
<gene>
    <name evidence="11" type="ORF">SAMN04487961_1037</name>
</gene>